<evidence type="ECO:0000313" key="2">
    <source>
        <dbReference type="EMBL" id="PIY71923.1"/>
    </source>
</evidence>
<feature type="domain" description="Transketolase N-terminal" evidence="1">
    <location>
        <begin position="7"/>
        <end position="258"/>
    </location>
</feature>
<dbReference type="PANTHER" id="PTHR47514">
    <property type="entry name" value="TRANSKETOLASE N-TERMINAL SECTION-RELATED"/>
    <property type="match status" value="1"/>
</dbReference>
<name>A0A2M7QHY8_9BACT</name>
<accession>A0A2M7QHY8</accession>
<dbReference type="SUPFAM" id="SSF52518">
    <property type="entry name" value="Thiamin diphosphate-binding fold (THDP-binding)"/>
    <property type="match status" value="1"/>
</dbReference>
<reference evidence="3" key="1">
    <citation type="submission" date="2017-09" db="EMBL/GenBank/DDBJ databases">
        <title>Depth-based differentiation of microbial function through sediment-hosted aquifers and enrichment of novel symbionts in the deep terrestrial subsurface.</title>
        <authorList>
            <person name="Probst A.J."/>
            <person name="Ladd B."/>
            <person name="Jarett J.K."/>
            <person name="Geller-Mcgrath D.E."/>
            <person name="Sieber C.M.K."/>
            <person name="Emerson J.B."/>
            <person name="Anantharaman K."/>
            <person name="Thomas B.C."/>
            <person name="Malmstrom R."/>
            <person name="Stieglmeier M."/>
            <person name="Klingl A."/>
            <person name="Woyke T."/>
            <person name="Ryan C.M."/>
            <person name="Banfield J.F."/>
        </authorList>
    </citation>
    <scope>NUCLEOTIDE SEQUENCE [LARGE SCALE GENOMIC DNA]</scope>
</reference>
<proteinExistence type="predicted"/>
<dbReference type="InterPro" id="IPR005474">
    <property type="entry name" value="Transketolase_N"/>
</dbReference>
<evidence type="ECO:0000313" key="3">
    <source>
        <dbReference type="Proteomes" id="UP000229401"/>
    </source>
</evidence>
<dbReference type="Proteomes" id="UP000229401">
    <property type="component" value="Unassembled WGS sequence"/>
</dbReference>
<dbReference type="AlphaFoldDB" id="A0A2M7QHY8"/>
<organism evidence="2 3">
    <name type="scientific">Candidatus Roizmanbacteria bacterium CG_4_10_14_0_8_um_filter_33_9</name>
    <dbReference type="NCBI Taxonomy" id="1974826"/>
    <lineage>
        <taxon>Bacteria</taxon>
        <taxon>Candidatus Roizmaniibacteriota</taxon>
    </lineage>
</organism>
<dbReference type="Pfam" id="PF00456">
    <property type="entry name" value="Transketolase_N"/>
    <property type="match status" value="1"/>
</dbReference>
<dbReference type="InterPro" id="IPR029061">
    <property type="entry name" value="THDP-binding"/>
</dbReference>
<dbReference type="Gene3D" id="3.40.50.970">
    <property type="match status" value="1"/>
</dbReference>
<protein>
    <submittedName>
        <fullName evidence="2">Transketolase</fullName>
    </submittedName>
</protein>
<sequence length="267" mass="30057">MNLNKLSKEIRKQILKMIVKATASHIAPSYSIVELLVYLYEKVLKINPKKPKDPNRDIFILSKGWAVSCLYSILAHKGFFEKKLLDNYCIDGGKMIAMTTINDIPGIEASTGSAGHGLPIGAGMAMAMKLKKIDRRVYVIVGDGECDEGSIWETALIASHQKLNNLVAIIDYNKWQSFGRTNEVLNLEPLKNKWEAFNWQVIEIDGHNFNEIDLAIKKSHLSKNKPTIVIAHTVKGKGLSIIEDNNDYHYKTPREKELIIAKKEGLI</sequence>
<dbReference type="EMBL" id="PFLI01000122">
    <property type="protein sequence ID" value="PIY71923.1"/>
    <property type="molecule type" value="Genomic_DNA"/>
</dbReference>
<comment type="caution">
    <text evidence="2">The sequence shown here is derived from an EMBL/GenBank/DDBJ whole genome shotgun (WGS) entry which is preliminary data.</text>
</comment>
<dbReference type="PANTHER" id="PTHR47514:SF2">
    <property type="entry name" value="TRANSKETOLASE"/>
    <property type="match status" value="1"/>
</dbReference>
<gene>
    <name evidence="2" type="ORF">COY87_03645</name>
</gene>
<dbReference type="CDD" id="cd02012">
    <property type="entry name" value="TPP_TK"/>
    <property type="match status" value="1"/>
</dbReference>
<evidence type="ECO:0000259" key="1">
    <source>
        <dbReference type="Pfam" id="PF00456"/>
    </source>
</evidence>